<evidence type="ECO:0008006" key="3">
    <source>
        <dbReference type="Google" id="ProtNLM"/>
    </source>
</evidence>
<dbReference type="RefSeq" id="WP_083373320.1">
    <property type="nucleotide sequence ID" value="NZ_DUQN01000090.1"/>
</dbReference>
<dbReference type="KEGG" id="pmuc:ING2E5A_2275"/>
<dbReference type="STRING" id="1642646.ING2E5A_2275"/>
<gene>
    <name evidence="1" type="ORF">ING2E5A_2275</name>
</gene>
<proteinExistence type="predicted"/>
<protein>
    <recommendedName>
        <fullName evidence="3">DUF3316 domain-containing protein</fullName>
    </recommendedName>
</protein>
<organism evidence="1 2">
    <name type="scientific">Petrimonas mucosa</name>
    <dbReference type="NCBI Taxonomy" id="1642646"/>
    <lineage>
        <taxon>Bacteria</taxon>
        <taxon>Pseudomonadati</taxon>
        <taxon>Bacteroidota</taxon>
        <taxon>Bacteroidia</taxon>
        <taxon>Bacteroidales</taxon>
        <taxon>Dysgonomonadaceae</taxon>
        <taxon>Petrimonas</taxon>
    </lineage>
</organism>
<name>A0A1G4G957_9BACT</name>
<sequence>MKRFPEAIRITVTLFVTVCSISLFAQEGEFKSVNQATLLGVGKAFLTDTYLSPLEYAGLTTSLLHDRIGPTRHFNNKLLLQQQFQIDLAFTRNPSASASEYAGDVSYNINAFYPFFRNGRFSFFGGFGGDASLGGIYNVRNSNNPGSLKTSVNLDLSAMAIYSLRKVTLRWQLTTPFTGVFFSPAYGQSYYEIFSLGNDKGTVRFAWFQNQQALRNYFTLDIPFNNITLRAGYLGDYYRTDVSEIVTTIVSHQFVVGMAVESLNFGGKRARDNRDIKSSFY</sequence>
<dbReference type="EMBL" id="LT608328">
    <property type="protein sequence ID" value="SCM59086.1"/>
    <property type="molecule type" value="Genomic_DNA"/>
</dbReference>
<dbReference type="Pfam" id="PF11777">
    <property type="entry name" value="DUF3316"/>
    <property type="match status" value="1"/>
</dbReference>
<keyword evidence="2" id="KW-1185">Reference proteome</keyword>
<evidence type="ECO:0000313" key="2">
    <source>
        <dbReference type="Proteomes" id="UP000178485"/>
    </source>
</evidence>
<evidence type="ECO:0000313" key="1">
    <source>
        <dbReference type="EMBL" id="SCM59086.1"/>
    </source>
</evidence>
<dbReference type="InterPro" id="IPR016879">
    <property type="entry name" value="UCP028299"/>
</dbReference>
<dbReference type="Proteomes" id="UP000178485">
    <property type="component" value="Chromosome i"/>
</dbReference>
<reference evidence="1 2" key="1">
    <citation type="submission" date="2016-08" db="EMBL/GenBank/DDBJ databases">
        <authorList>
            <person name="Seilhamer J.J."/>
        </authorList>
    </citation>
    <scope>NUCLEOTIDE SEQUENCE [LARGE SCALE GENOMIC DNA]</scope>
    <source>
        <strain evidence="1">ING2-E5A</strain>
    </source>
</reference>
<dbReference type="AlphaFoldDB" id="A0A1G4G957"/>
<accession>A0A1G4G957</accession>